<evidence type="ECO:0000313" key="7">
    <source>
        <dbReference type="EMBL" id="NSB16554.1"/>
    </source>
</evidence>
<comment type="caution">
    <text evidence="7">The sequence shown here is derived from an EMBL/GenBank/DDBJ whole genome shotgun (WGS) entry which is preliminary data.</text>
</comment>
<feature type="transmembrane region" description="Helical" evidence="6">
    <location>
        <begin position="337"/>
        <end position="354"/>
    </location>
</feature>
<dbReference type="PANTHER" id="PTHR30250">
    <property type="entry name" value="PST FAMILY PREDICTED COLANIC ACID TRANSPORTER"/>
    <property type="match status" value="1"/>
</dbReference>
<feature type="transmembrane region" description="Helical" evidence="6">
    <location>
        <begin position="12"/>
        <end position="37"/>
    </location>
</feature>
<feature type="transmembrane region" description="Helical" evidence="6">
    <location>
        <begin position="375"/>
        <end position="392"/>
    </location>
</feature>
<accession>A0AAE5EXZ8</accession>
<dbReference type="Pfam" id="PF01943">
    <property type="entry name" value="Polysacc_synt"/>
    <property type="match status" value="1"/>
</dbReference>
<evidence type="ECO:0000313" key="8">
    <source>
        <dbReference type="Proteomes" id="UP000822184"/>
    </source>
</evidence>
<proteinExistence type="predicted"/>
<feature type="transmembrane region" description="Helical" evidence="6">
    <location>
        <begin position="248"/>
        <end position="265"/>
    </location>
</feature>
<dbReference type="InterPro" id="IPR050833">
    <property type="entry name" value="Poly_Biosynth_Transport"/>
</dbReference>
<dbReference type="EMBL" id="JABTDW010000001">
    <property type="protein sequence ID" value="NSB16554.1"/>
    <property type="molecule type" value="Genomic_DNA"/>
</dbReference>
<comment type="subcellular location">
    <subcellularLocation>
        <location evidence="1">Cell membrane</location>
        <topology evidence="1">Multi-pass membrane protein</topology>
    </subcellularLocation>
</comment>
<feature type="transmembrane region" description="Helical" evidence="6">
    <location>
        <begin position="162"/>
        <end position="186"/>
    </location>
</feature>
<feature type="transmembrane region" description="Helical" evidence="6">
    <location>
        <begin position="433"/>
        <end position="450"/>
    </location>
</feature>
<sequence length="505" mass="57982">MRTRNSIKNSLIGILGQLFNIGINFISRTLFIQILGANYLGINGLFTNVLSMLSLAELGIGSAITYHMYKPLANDDREKIKSLMYLYAKSYKIIGLIVGIIGISILPFLDLIINDAPNVDNLSIIYVLFLLNSVISYFFAYKTSITIADQKNYIVTIKQQKYLFFQTIVQIGFLALAKNYIFYLIIQITFTFLLNLSISKRADVLYPFLKEKNIEHLTNDEKGMLFKHVAAMMSHRVGGVVVSGTDNILISSFVGVYWVGIYSNYTMIIGMLNKFIEQIFTAITASVGNLNVKESSEKSYDIYKKIFFINFWIYGFCSICLFILINPFIKLWIGSEYMMSIKIIVIILLNFYITGMRKTTITYNTTLGLFWNDRYKPWIEAIINLVASITLISKLGIVGVFLGTFTSTVTTSLWVEPYILFKHGFNKKLRNYFSKYILYAFVTIIAAFITNEATSLCRYSNIYLDFVIKLLICITIPNIVFLLFFIKSYEFGYIKELILEFIRKK</sequence>
<feature type="transmembrane region" description="Helical" evidence="6">
    <location>
        <begin position="49"/>
        <end position="69"/>
    </location>
</feature>
<dbReference type="GO" id="GO:0005886">
    <property type="term" value="C:plasma membrane"/>
    <property type="evidence" value="ECO:0007669"/>
    <property type="project" value="UniProtKB-SubCell"/>
</dbReference>
<evidence type="ECO:0000256" key="2">
    <source>
        <dbReference type="ARBA" id="ARBA00022475"/>
    </source>
</evidence>
<dbReference type="AlphaFoldDB" id="A0AAE5EXZ8"/>
<feature type="transmembrane region" description="Helical" evidence="6">
    <location>
        <begin position="462"/>
        <end position="486"/>
    </location>
</feature>
<feature type="transmembrane region" description="Helical" evidence="6">
    <location>
        <begin position="306"/>
        <end position="325"/>
    </location>
</feature>
<evidence type="ECO:0000256" key="5">
    <source>
        <dbReference type="ARBA" id="ARBA00023136"/>
    </source>
</evidence>
<keyword evidence="4 6" id="KW-1133">Transmembrane helix</keyword>
<dbReference type="RefSeq" id="WP_077856310.1">
    <property type="nucleotide sequence ID" value="NZ_JABTDW010000001.1"/>
</dbReference>
<keyword evidence="3 6" id="KW-0812">Transmembrane</keyword>
<dbReference type="Proteomes" id="UP000822184">
    <property type="component" value="Unassembled WGS sequence"/>
</dbReference>
<name>A0AAE5EXZ8_CLOBE</name>
<dbReference type="PANTHER" id="PTHR30250:SF26">
    <property type="entry name" value="PSMA PROTEIN"/>
    <property type="match status" value="1"/>
</dbReference>
<keyword evidence="2" id="KW-1003">Cell membrane</keyword>
<protein>
    <submittedName>
        <fullName evidence="7">O-antigen/teichoic acid export membrane protein</fullName>
    </submittedName>
</protein>
<evidence type="ECO:0000256" key="1">
    <source>
        <dbReference type="ARBA" id="ARBA00004651"/>
    </source>
</evidence>
<evidence type="ECO:0000256" key="3">
    <source>
        <dbReference type="ARBA" id="ARBA00022692"/>
    </source>
</evidence>
<feature type="transmembrane region" description="Helical" evidence="6">
    <location>
        <begin position="90"/>
        <end position="109"/>
    </location>
</feature>
<gene>
    <name evidence="7" type="ORF">BCD95_004813</name>
</gene>
<dbReference type="InterPro" id="IPR002797">
    <property type="entry name" value="Polysacc_synth"/>
</dbReference>
<feature type="transmembrane region" description="Helical" evidence="6">
    <location>
        <begin position="121"/>
        <end position="141"/>
    </location>
</feature>
<organism evidence="7 8">
    <name type="scientific">Clostridium beijerinckii</name>
    <name type="common">Clostridium MP</name>
    <dbReference type="NCBI Taxonomy" id="1520"/>
    <lineage>
        <taxon>Bacteria</taxon>
        <taxon>Bacillati</taxon>
        <taxon>Bacillota</taxon>
        <taxon>Clostridia</taxon>
        <taxon>Eubacteriales</taxon>
        <taxon>Clostridiaceae</taxon>
        <taxon>Clostridium</taxon>
    </lineage>
</organism>
<evidence type="ECO:0000256" key="4">
    <source>
        <dbReference type="ARBA" id="ARBA00022989"/>
    </source>
</evidence>
<keyword evidence="5 6" id="KW-0472">Membrane</keyword>
<evidence type="ECO:0000256" key="6">
    <source>
        <dbReference type="SAM" id="Phobius"/>
    </source>
</evidence>
<reference evidence="7" key="1">
    <citation type="submission" date="2020-06" db="EMBL/GenBank/DDBJ databases">
        <title>Genomic insights into acetone-butanol-ethanol (ABE) fermentation by sequencing solventogenic clostridia strains.</title>
        <authorList>
            <person name="Brown S."/>
        </authorList>
    </citation>
    <scope>NUCLEOTIDE SEQUENCE</scope>
    <source>
        <strain evidence="7">DJ123</strain>
    </source>
</reference>
<feature type="transmembrane region" description="Helical" evidence="6">
    <location>
        <begin position="398"/>
        <end position="421"/>
    </location>
</feature>